<protein>
    <recommendedName>
        <fullName evidence="12">Kinesin motor domain-containing protein</fullName>
    </recommendedName>
</protein>
<feature type="coiled-coil region" evidence="10">
    <location>
        <begin position="935"/>
        <end position="1022"/>
    </location>
</feature>
<evidence type="ECO:0000256" key="3">
    <source>
        <dbReference type="ARBA" id="ARBA00022553"/>
    </source>
</evidence>
<dbReference type="PRINTS" id="PR00380">
    <property type="entry name" value="KINESINHEAVY"/>
</dbReference>
<evidence type="ECO:0000256" key="11">
    <source>
        <dbReference type="SAM" id="MobiDB-lite"/>
    </source>
</evidence>
<dbReference type="PANTHER" id="PTHR47970">
    <property type="entry name" value="KINESIN-LIKE PROTEIN KIF11"/>
    <property type="match status" value="1"/>
</dbReference>
<evidence type="ECO:0000256" key="5">
    <source>
        <dbReference type="ARBA" id="ARBA00022840"/>
    </source>
</evidence>
<feature type="region of interest" description="Disordered" evidence="11">
    <location>
        <begin position="1337"/>
        <end position="1362"/>
    </location>
</feature>
<dbReference type="InterPro" id="IPR027417">
    <property type="entry name" value="P-loop_NTPase"/>
</dbReference>
<dbReference type="EMBL" id="JBJJXI010000128">
    <property type="protein sequence ID" value="KAL3388783.1"/>
    <property type="molecule type" value="Genomic_DNA"/>
</dbReference>
<comment type="subcellular location">
    <subcellularLocation>
        <location evidence="1">Cytoplasm</location>
        <location evidence="1">Cytoskeleton</location>
        <location evidence="1">Spindle</location>
    </subcellularLocation>
</comment>
<feature type="coiled-coil region" evidence="10">
    <location>
        <begin position="1188"/>
        <end position="1264"/>
    </location>
</feature>
<organism evidence="13 14">
    <name type="scientific">Trichogramma kaykai</name>
    <dbReference type="NCBI Taxonomy" id="54128"/>
    <lineage>
        <taxon>Eukaryota</taxon>
        <taxon>Metazoa</taxon>
        <taxon>Ecdysozoa</taxon>
        <taxon>Arthropoda</taxon>
        <taxon>Hexapoda</taxon>
        <taxon>Insecta</taxon>
        <taxon>Pterygota</taxon>
        <taxon>Neoptera</taxon>
        <taxon>Endopterygota</taxon>
        <taxon>Hymenoptera</taxon>
        <taxon>Apocrita</taxon>
        <taxon>Proctotrupomorpha</taxon>
        <taxon>Chalcidoidea</taxon>
        <taxon>Trichogrammatidae</taxon>
        <taxon>Trichogramma</taxon>
    </lineage>
</organism>
<keyword evidence="8" id="KW-0206">Cytoskeleton</keyword>
<feature type="compositionally biased region" description="Basic and acidic residues" evidence="11">
    <location>
        <begin position="1"/>
        <end position="13"/>
    </location>
</feature>
<keyword evidence="4 9" id="KW-0547">Nucleotide-binding</keyword>
<dbReference type="GO" id="GO:0005819">
    <property type="term" value="C:spindle"/>
    <property type="evidence" value="ECO:0007669"/>
    <property type="project" value="UniProtKB-SubCell"/>
</dbReference>
<evidence type="ECO:0000256" key="6">
    <source>
        <dbReference type="ARBA" id="ARBA00023054"/>
    </source>
</evidence>
<dbReference type="InterPro" id="IPR001752">
    <property type="entry name" value="Kinesin_motor_dom"/>
</dbReference>
<dbReference type="GO" id="GO:0003774">
    <property type="term" value="F:cytoskeletal motor activity"/>
    <property type="evidence" value="ECO:0007669"/>
    <property type="project" value="UniProtKB-UniRule"/>
</dbReference>
<keyword evidence="5 9" id="KW-0067">ATP-binding</keyword>
<evidence type="ECO:0000256" key="10">
    <source>
        <dbReference type="SAM" id="Coils"/>
    </source>
</evidence>
<evidence type="ECO:0000313" key="13">
    <source>
        <dbReference type="EMBL" id="KAL3388783.1"/>
    </source>
</evidence>
<name>A0ABD2W743_9HYME</name>
<comment type="caution">
    <text evidence="13">The sequence shown here is derived from an EMBL/GenBank/DDBJ whole genome shotgun (WGS) entry which is preliminary data.</text>
</comment>
<keyword evidence="2" id="KW-0963">Cytoplasm</keyword>
<evidence type="ECO:0000256" key="7">
    <source>
        <dbReference type="ARBA" id="ARBA00023175"/>
    </source>
</evidence>
<evidence type="ECO:0000256" key="9">
    <source>
        <dbReference type="PROSITE-ProRule" id="PRU00283"/>
    </source>
</evidence>
<feature type="compositionally biased region" description="Polar residues" evidence="11">
    <location>
        <begin position="867"/>
        <end position="884"/>
    </location>
</feature>
<dbReference type="SUPFAM" id="SSF52540">
    <property type="entry name" value="P-loop containing nucleoside triphosphate hydrolases"/>
    <property type="match status" value="1"/>
</dbReference>
<keyword evidence="7 9" id="KW-0505">Motor protein</keyword>
<dbReference type="Pfam" id="PF00225">
    <property type="entry name" value="Kinesin"/>
    <property type="match status" value="1"/>
</dbReference>
<dbReference type="PROSITE" id="PS50067">
    <property type="entry name" value="KINESIN_MOTOR_2"/>
    <property type="match status" value="1"/>
</dbReference>
<evidence type="ECO:0000256" key="2">
    <source>
        <dbReference type="ARBA" id="ARBA00022490"/>
    </source>
</evidence>
<evidence type="ECO:0000256" key="8">
    <source>
        <dbReference type="ARBA" id="ARBA00023212"/>
    </source>
</evidence>
<sequence>MSNDNVEDKKNVEDELGEAQSSESLTATPTKMQVFLRIRPNSSSIRCNVENTVYTPEDNTTLLVKPLNGSEASRRPKSSKPHDNAATKRFRFTKIFEADTSQMCCFEKSVKASVIDFLNNQSSTIISYGTSNSGKTYTLFGTSSEPGIIPRSIDLIFSSLSCTLDPWYKPKRFSSVDRLNDFERTSEISSKDKLLSDRCIDPGQEEAYRTLQDEETNETSDVFQESMFSIWISFVEIYNETIYDLLAVDEEDANVQLKLTIDKRGDTFIQGVKYVCVNSGFEAFKVLATGQTRLSTSLAANYKSSRSHSVFTIKLLRHDKDCALSEVQVNTLTFCDLAGTGRIQKAANDGKQQKESKNINTSLLALGRCLKLIAEGHSRQSVGPFRDSKLTRLFQHSLSGRENVVFMIHLNPTLELLAETQSVLNFSSVAMRLIDDASKSAAREADFKPEICRPKSHDSSLFSCSRSINDKGYQDLLLQNKLLKDEMEKMKRDHLKREFEVRQELADLYTKQMDSLEENWKNQILIMEEEKENLVKFSCDRVEDYYKARLDSRCKKKRKRVDAGDFEDVDDAEEIDLSSATSTPIPSKVSLEKSLNTIKVENKRLNEEVHQNELELALLKKCIRKIANIVKTVQKKSKKDIDFESPCKDKTKQEIPVDEEIVISVARILDFLKNSFEQKSCSGDVREKINAQQQCNLDCEIIEDFYNEIVEFLEPSIVKLPETDDSLSSLDETSEKTCNFSQMLSRVKDLIIDNVTKQIKYEVECAEKSNQISLHEKEIQHQASEILHLRMQYQESESTRNLLISKLKEVESKQKSRQFFEKISRGSIDSENSVESQIGALSTESSFYEICNSESFVCESEIDRLQSKPTRYSSDSSKNDSGLASSIDCPHKVSDNYSQTIDSSKENLPITDKLTALKLDYKQMKAQNLQEALRVTELSLELEDIKESMARLKDNTNIKEKTILEYENQLNDDKLEIERLTNEKLELEARYEELAKLLEETKKDYELRLSELMIRLKVFEEEEDRTLKCLKDYWEKSVDLSSELSIVTSELERTVSICSKEHVPKIEELEKDLQAHKSRECELEKRLFECQEDLPNAQILSEKISDFENVFNRINKEKIRLQTLLSEQSENQSEIVERIDHLNLILEQRDDHISSLKAELDSITRENLYTSRKAKDLGKDVVKLMEKIRIMKDEIIQVDDARRDLEKNSTEEINNLKARLTISEENAELISSICRKNECKEMEIEKLKQKLLEKEREVNFFKQNRSSTIQRYECLVRQLQNALKMTSSSGKLKKLFSQKQKYLFNPKDSVTCEVHNVSSQISDWRSLDLDQSEIFPGTAGPHLSRQDSSSGSSELSESTEKAGRLVAEISEKSLEVRSLLLD</sequence>
<dbReference type="InterPro" id="IPR047149">
    <property type="entry name" value="KIF11-like"/>
</dbReference>
<dbReference type="GO" id="GO:0005524">
    <property type="term" value="F:ATP binding"/>
    <property type="evidence" value="ECO:0007669"/>
    <property type="project" value="UniProtKB-UniRule"/>
</dbReference>
<dbReference type="SMART" id="SM00129">
    <property type="entry name" value="KISc"/>
    <property type="match status" value="1"/>
</dbReference>
<evidence type="ECO:0000256" key="1">
    <source>
        <dbReference type="ARBA" id="ARBA00004186"/>
    </source>
</evidence>
<gene>
    <name evidence="13" type="ORF">TKK_016208</name>
</gene>
<comment type="similarity">
    <text evidence="9">Belongs to the TRAFAC class myosin-kinesin ATPase superfamily. Kinesin family.</text>
</comment>
<reference evidence="13 14" key="1">
    <citation type="journal article" date="2024" name="bioRxiv">
        <title>A reference genome for Trichogramma kaykai: A tiny desert-dwelling parasitoid wasp with competing sex-ratio distorters.</title>
        <authorList>
            <person name="Culotta J."/>
            <person name="Lindsey A.R."/>
        </authorList>
    </citation>
    <scope>NUCLEOTIDE SEQUENCE [LARGE SCALE GENOMIC DNA]</scope>
    <source>
        <strain evidence="13 14">KSX58</strain>
    </source>
</reference>
<dbReference type="Gene3D" id="3.40.850.10">
    <property type="entry name" value="Kinesin motor domain"/>
    <property type="match status" value="1"/>
</dbReference>
<dbReference type="PANTHER" id="PTHR47970:SF29">
    <property type="entry name" value="KINESIN FAMILY MEMBER 20B"/>
    <property type="match status" value="1"/>
</dbReference>
<accession>A0ABD2W743</accession>
<feature type="domain" description="Kinesin motor" evidence="12">
    <location>
        <begin position="31"/>
        <end position="433"/>
    </location>
</feature>
<keyword evidence="3" id="KW-0597">Phosphoprotein</keyword>
<keyword evidence="14" id="KW-1185">Reference proteome</keyword>
<keyword evidence="6 10" id="KW-0175">Coiled coil</keyword>
<dbReference type="InterPro" id="IPR036961">
    <property type="entry name" value="Kinesin_motor_dom_sf"/>
</dbReference>
<evidence type="ECO:0000256" key="4">
    <source>
        <dbReference type="ARBA" id="ARBA00022741"/>
    </source>
</evidence>
<feature type="region of interest" description="Disordered" evidence="11">
    <location>
        <begin position="1"/>
        <end position="28"/>
    </location>
</feature>
<feature type="compositionally biased region" description="Polar residues" evidence="11">
    <location>
        <begin position="19"/>
        <end position="28"/>
    </location>
</feature>
<evidence type="ECO:0000313" key="14">
    <source>
        <dbReference type="Proteomes" id="UP001627154"/>
    </source>
</evidence>
<feature type="coiled-coil region" evidence="10">
    <location>
        <begin position="588"/>
        <end position="615"/>
    </location>
</feature>
<evidence type="ECO:0000259" key="12">
    <source>
        <dbReference type="PROSITE" id="PS50067"/>
    </source>
</evidence>
<proteinExistence type="inferred from homology"/>
<feature type="binding site" evidence="9">
    <location>
        <begin position="129"/>
        <end position="136"/>
    </location>
    <ligand>
        <name>ATP</name>
        <dbReference type="ChEBI" id="CHEBI:30616"/>
    </ligand>
</feature>
<feature type="region of interest" description="Disordered" evidence="11">
    <location>
        <begin position="867"/>
        <end position="888"/>
    </location>
</feature>
<dbReference type="Proteomes" id="UP001627154">
    <property type="component" value="Unassembled WGS sequence"/>
</dbReference>